<protein>
    <submittedName>
        <fullName evidence="1">Uncharacterized protein</fullName>
    </submittedName>
</protein>
<name>A0A2P7YV83_9ASCO</name>
<proteinExistence type="predicted"/>
<dbReference type="SUPFAM" id="SSF52047">
    <property type="entry name" value="RNI-like"/>
    <property type="match status" value="1"/>
</dbReference>
<dbReference type="Gene3D" id="3.80.10.10">
    <property type="entry name" value="Ribonuclease Inhibitor"/>
    <property type="match status" value="1"/>
</dbReference>
<gene>
    <name evidence="1" type="ORF">C7M61_001687</name>
</gene>
<dbReference type="EMBL" id="PYFQ01000002">
    <property type="protein sequence ID" value="PSK39876.1"/>
    <property type="molecule type" value="Genomic_DNA"/>
</dbReference>
<dbReference type="RefSeq" id="XP_024714966.1">
    <property type="nucleotide sequence ID" value="XM_024857086.1"/>
</dbReference>
<evidence type="ECO:0000313" key="1">
    <source>
        <dbReference type="EMBL" id="PSK39876.1"/>
    </source>
</evidence>
<dbReference type="AlphaFoldDB" id="A0A2P7YV83"/>
<evidence type="ECO:0000313" key="2">
    <source>
        <dbReference type="Proteomes" id="UP000241107"/>
    </source>
</evidence>
<keyword evidence="2" id="KW-1185">Reference proteome</keyword>
<sequence length="317" mass="36143">MFAKQFGSMPGFKCHFTHLTDIGQRSSALASAVIPVRSHRIDNVFANISHKDFVGFLAGLDAHVILDCSSLKELEKSQVLNFCNTPNLAGLDLSHNDWVDDQFLYTLGRAIKFKDLSKLGLLRLVNCPNVTDQGFLDFLRQLLVQLTYISTDIRAFTKSTFEARLEGKPEIPVPDSTWYLLLTHSAHYSMLLKYNLTMSAHYLLRNTDKLNIPTNSPIWDIKMYKDCVDFRDSKSFYSKLEDTWRSRERSSMLRPVSNLFVYMRREGISNPPKLPVSDVETLTSGPKSTVVDSAITQRVPRRKPKHKLKDTNAFFGV</sequence>
<accession>A0A2P7YV83</accession>
<reference evidence="1 2" key="1">
    <citation type="submission" date="2018-03" db="EMBL/GenBank/DDBJ databases">
        <title>Candida pseudohaemulonii genome assembly and annotation.</title>
        <authorList>
            <person name="Munoz J.F."/>
            <person name="Gade L.G."/>
            <person name="Chow N.A."/>
            <person name="Litvintseva A.P."/>
            <person name="Loparev V.N."/>
            <person name="Cuomo C.A."/>
        </authorList>
    </citation>
    <scope>NUCLEOTIDE SEQUENCE [LARGE SCALE GENOMIC DNA]</scope>
    <source>
        <strain evidence="1 2">B12108</strain>
    </source>
</reference>
<dbReference type="InterPro" id="IPR032675">
    <property type="entry name" value="LRR_dom_sf"/>
</dbReference>
<dbReference type="Proteomes" id="UP000241107">
    <property type="component" value="Unassembled WGS sequence"/>
</dbReference>
<organism evidence="1 2">
    <name type="scientific">Candidozyma pseudohaemuli</name>
    <dbReference type="NCBI Taxonomy" id="418784"/>
    <lineage>
        <taxon>Eukaryota</taxon>
        <taxon>Fungi</taxon>
        <taxon>Dikarya</taxon>
        <taxon>Ascomycota</taxon>
        <taxon>Saccharomycotina</taxon>
        <taxon>Pichiomycetes</taxon>
        <taxon>Metschnikowiaceae</taxon>
        <taxon>Candidozyma</taxon>
    </lineage>
</organism>
<dbReference type="OrthoDB" id="4078956at2759"/>
<dbReference type="VEuPathDB" id="FungiDB:C7M61_001687"/>
<dbReference type="GeneID" id="36565077"/>
<comment type="caution">
    <text evidence="1">The sequence shown here is derived from an EMBL/GenBank/DDBJ whole genome shotgun (WGS) entry which is preliminary data.</text>
</comment>